<organism evidence="1 2">
    <name type="scientific">Streptomyces mutabilis</name>
    <dbReference type="NCBI Taxonomy" id="67332"/>
    <lineage>
        <taxon>Bacteria</taxon>
        <taxon>Bacillati</taxon>
        <taxon>Actinomycetota</taxon>
        <taxon>Actinomycetes</taxon>
        <taxon>Kitasatosporales</taxon>
        <taxon>Streptomycetaceae</taxon>
        <taxon>Streptomyces</taxon>
    </lineage>
</organism>
<reference evidence="1 2" key="1">
    <citation type="submission" date="2014-05" db="EMBL/GenBank/DDBJ databases">
        <title>Complete genome sequence of the Streptomyces mutabilis TRM45540.</title>
        <authorList>
            <person name="Luo X."/>
            <person name="Zhang L."/>
        </authorList>
    </citation>
    <scope>NUCLEOTIDE SEQUENCE [LARGE SCALE GENOMIC DNA]</scope>
    <source>
        <strain evidence="1 2">TRM45540</strain>
    </source>
</reference>
<dbReference type="Proteomes" id="UP000029095">
    <property type="component" value="Unassembled WGS sequence"/>
</dbReference>
<gene>
    <name evidence="1" type="ORF">FM21_04515</name>
</gene>
<comment type="caution">
    <text evidence="1">The sequence shown here is derived from an EMBL/GenBank/DDBJ whole genome shotgun (WGS) entry which is preliminary data.</text>
</comment>
<evidence type="ECO:0000313" key="1">
    <source>
        <dbReference type="EMBL" id="KFG75411.1"/>
    </source>
</evidence>
<evidence type="ECO:0000313" key="2">
    <source>
        <dbReference type="Proteomes" id="UP000029095"/>
    </source>
</evidence>
<dbReference type="HOGENOM" id="CLU_158014_0_0_11"/>
<dbReference type="EMBL" id="JNFQ01000001">
    <property type="protein sequence ID" value="KFG75411.1"/>
    <property type="molecule type" value="Genomic_DNA"/>
</dbReference>
<name>A0A086N2P3_9ACTN</name>
<protein>
    <submittedName>
        <fullName evidence="1">Uncharacterized protein</fullName>
    </submittedName>
</protein>
<sequence length="93" mass="10304">MNRGPRPARLLPWASPEGKPCYLLTDGDGPLSRIADVVETTHLGMAEDLLDHAAALLADTRTTPEQLRFLVTRMSEALRDVHRIALSRGTRML</sequence>
<dbReference type="AlphaFoldDB" id="A0A086N2P3"/>
<proteinExistence type="predicted"/>
<dbReference type="RefSeq" id="WP_043372733.1">
    <property type="nucleotide sequence ID" value="NZ_KN039946.1"/>
</dbReference>
<keyword evidence="2" id="KW-1185">Reference proteome</keyword>
<accession>A0A086N2P3</accession>